<gene>
    <name evidence="9" type="ORF">OKA05_28835</name>
</gene>
<evidence type="ECO:0000313" key="10">
    <source>
        <dbReference type="Proteomes" id="UP001320876"/>
    </source>
</evidence>
<keyword evidence="6 7" id="KW-0503">Monooxygenase</keyword>
<keyword evidence="3 7" id="KW-0479">Metal-binding</keyword>
<evidence type="ECO:0000313" key="9">
    <source>
        <dbReference type="EMBL" id="MCW1926593.1"/>
    </source>
</evidence>
<name>A0ABT3GSU0_9BACT</name>
<organism evidence="9 10">
    <name type="scientific">Luteolibacter arcticus</name>
    <dbReference type="NCBI Taxonomy" id="1581411"/>
    <lineage>
        <taxon>Bacteria</taxon>
        <taxon>Pseudomonadati</taxon>
        <taxon>Verrucomicrobiota</taxon>
        <taxon>Verrucomicrobiia</taxon>
        <taxon>Verrucomicrobiales</taxon>
        <taxon>Verrucomicrobiaceae</taxon>
        <taxon>Luteolibacter</taxon>
    </lineage>
</organism>
<evidence type="ECO:0000256" key="8">
    <source>
        <dbReference type="SAM" id="MobiDB-lite"/>
    </source>
</evidence>
<keyword evidence="10" id="KW-1185">Reference proteome</keyword>
<evidence type="ECO:0000256" key="7">
    <source>
        <dbReference type="RuleBase" id="RU000461"/>
    </source>
</evidence>
<keyword evidence="5 7" id="KW-0408">Iron</keyword>
<evidence type="ECO:0000256" key="2">
    <source>
        <dbReference type="ARBA" id="ARBA00022617"/>
    </source>
</evidence>
<dbReference type="EMBL" id="JAPDDT010000030">
    <property type="protein sequence ID" value="MCW1926593.1"/>
    <property type="molecule type" value="Genomic_DNA"/>
</dbReference>
<dbReference type="InterPro" id="IPR036396">
    <property type="entry name" value="Cyt_P450_sf"/>
</dbReference>
<dbReference type="PRINTS" id="PR00463">
    <property type="entry name" value="EP450I"/>
</dbReference>
<feature type="region of interest" description="Disordered" evidence="8">
    <location>
        <begin position="372"/>
        <end position="395"/>
    </location>
</feature>
<dbReference type="PROSITE" id="PS00086">
    <property type="entry name" value="CYTOCHROME_P450"/>
    <property type="match status" value="1"/>
</dbReference>
<evidence type="ECO:0000256" key="6">
    <source>
        <dbReference type="ARBA" id="ARBA00023033"/>
    </source>
</evidence>
<dbReference type="PANTHER" id="PTHR24291">
    <property type="entry name" value="CYTOCHROME P450 FAMILY 4"/>
    <property type="match status" value="1"/>
</dbReference>
<dbReference type="InterPro" id="IPR017972">
    <property type="entry name" value="Cyt_P450_CS"/>
</dbReference>
<evidence type="ECO:0000256" key="3">
    <source>
        <dbReference type="ARBA" id="ARBA00022723"/>
    </source>
</evidence>
<evidence type="ECO:0000256" key="4">
    <source>
        <dbReference type="ARBA" id="ARBA00023002"/>
    </source>
</evidence>
<keyword evidence="4 7" id="KW-0560">Oxidoreductase</keyword>
<comment type="caution">
    <text evidence="9">The sequence shown here is derived from an EMBL/GenBank/DDBJ whole genome shotgun (WGS) entry which is preliminary data.</text>
</comment>
<sequence>MTPRNTTEPERPFTGRLAEPPAFHHQWMLAGNPARFFERLIREHGDFIHYRGVIGFHLINHPALVHQVLKNTHRHYDKNSHVYNRFRNAFGDGLVTAEGESWKRQRKLLQPIFGPASIRRFFDLMRDSATGATERWSGRAANGEVFNIARDMERLTLEVAGRAFFSQAFDRTADRIGRWTLAINRYCAIPPLPVISDLRFPTPLNLRLRRVLSEYREFLRDLIRERMTGDMKDDLLGVLLTTKDEDTGEVMSEDEIAQEVLGMIIGGHESSSTALTWIWHELDRHPGVEQRLVEEIQAVCGDEPLTLEKIPQLKYANMVIQETLRLHPPFWFENRNTISDVELAGVHIPQGSMVVFSRYSLQRHPDFWDSPDEFRPARFDPDQPENPESSHAHIPFGSGPRVCIGRHFAMMELLVILTTVLQRYRVIVDSSDRHEMAARVTMVPKYGLKVRLEPRSSTPGR</sequence>
<feature type="compositionally biased region" description="Basic and acidic residues" evidence="8">
    <location>
        <begin position="372"/>
        <end position="381"/>
    </location>
</feature>
<comment type="similarity">
    <text evidence="1 7">Belongs to the cytochrome P450 family.</text>
</comment>
<proteinExistence type="inferred from homology"/>
<dbReference type="SUPFAM" id="SSF48264">
    <property type="entry name" value="Cytochrome P450"/>
    <property type="match status" value="1"/>
</dbReference>
<dbReference type="Gene3D" id="1.10.630.10">
    <property type="entry name" value="Cytochrome P450"/>
    <property type="match status" value="1"/>
</dbReference>
<dbReference type="PRINTS" id="PR00385">
    <property type="entry name" value="P450"/>
</dbReference>
<reference evidence="9 10" key="1">
    <citation type="submission" date="2022-10" db="EMBL/GenBank/DDBJ databases">
        <title>Luteolibacter arcticus strain CCTCC AB 2014275, whole genome shotgun sequencing project.</title>
        <authorList>
            <person name="Zhao G."/>
            <person name="Shen L."/>
        </authorList>
    </citation>
    <scope>NUCLEOTIDE SEQUENCE [LARGE SCALE GENOMIC DNA]</scope>
    <source>
        <strain evidence="9 10">CCTCC AB 2014275</strain>
    </source>
</reference>
<protein>
    <submittedName>
        <fullName evidence="9">Cytochrome P450</fullName>
    </submittedName>
</protein>
<evidence type="ECO:0000256" key="1">
    <source>
        <dbReference type="ARBA" id="ARBA00010617"/>
    </source>
</evidence>
<dbReference type="InterPro" id="IPR002401">
    <property type="entry name" value="Cyt_P450_E_grp-I"/>
</dbReference>
<dbReference type="PANTHER" id="PTHR24291:SF50">
    <property type="entry name" value="BIFUNCTIONAL ALBAFLAVENONE MONOOXYGENASE_TERPENE SYNTHASE"/>
    <property type="match status" value="1"/>
</dbReference>
<dbReference type="InterPro" id="IPR050196">
    <property type="entry name" value="Cytochrome_P450_Monoox"/>
</dbReference>
<dbReference type="RefSeq" id="WP_264490701.1">
    <property type="nucleotide sequence ID" value="NZ_JAPDDT010000030.1"/>
</dbReference>
<dbReference type="Proteomes" id="UP001320876">
    <property type="component" value="Unassembled WGS sequence"/>
</dbReference>
<keyword evidence="2 7" id="KW-0349">Heme</keyword>
<dbReference type="InterPro" id="IPR001128">
    <property type="entry name" value="Cyt_P450"/>
</dbReference>
<evidence type="ECO:0000256" key="5">
    <source>
        <dbReference type="ARBA" id="ARBA00023004"/>
    </source>
</evidence>
<accession>A0ABT3GSU0</accession>
<dbReference type="Pfam" id="PF00067">
    <property type="entry name" value="p450"/>
    <property type="match status" value="1"/>
</dbReference>